<feature type="compositionally biased region" description="Polar residues" evidence="1">
    <location>
        <begin position="532"/>
        <end position="545"/>
    </location>
</feature>
<evidence type="ECO:0000313" key="3">
    <source>
        <dbReference type="EMBL" id="KAJ3426100.1"/>
    </source>
</evidence>
<feature type="compositionally biased region" description="Low complexity" evidence="1">
    <location>
        <begin position="522"/>
        <end position="531"/>
    </location>
</feature>
<proteinExistence type="predicted"/>
<organism evidence="3 4">
    <name type="scientific">Anaeramoeba flamelloides</name>
    <dbReference type="NCBI Taxonomy" id="1746091"/>
    <lineage>
        <taxon>Eukaryota</taxon>
        <taxon>Metamonada</taxon>
        <taxon>Anaeramoebidae</taxon>
        <taxon>Anaeramoeba</taxon>
    </lineage>
</organism>
<dbReference type="EMBL" id="JANTQA010000070">
    <property type="protein sequence ID" value="KAJ3426100.1"/>
    <property type="molecule type" value="Genomic_DNA"/>
</dbReference>
<dbReference type="Gene3D" id="2.30.29.30">
    <property type="entry name" value="Pleckstrin-homology domain (PH domain)/Phosphotyrosine-binding domain (PTB)"/>
    <property type="match status" value="1"/>
</dbReference>
<evidence type="ECO:0000259" key="2">
    <source>
        <dbReference type="PROSITE" id="PS50003"/>
    </source>
</evidence>
<name>A0AAV7YDA8_9EUKA</name>
<evidence type="ECO:0000256" key="1">
    <source>
        <dbReference type="SAM" id="MobiDB-lite"/>
    </source>
</evidence>
<comment type="caution">
    <text evidence="3">The sequence shown here is derived from an EMBL/GenBank/DDBJ whole genome shotgun (WGS) entry which is preliminary data.</text>
</comment>
<dbReference type="PROSITE" id="PS50003">
    <property type="entry name" value="PH_DOMAIN"/>
    <property type="match status" value="1"/>
</dbReference>
<dbReference type="InterPro" id="IPR001849">
    <property type="entry name" value="PH_domain"/>
</dbReference>
<feature type="compositionally biased region" description="Low complexity" evidence="1">
    <location>
        <begin position="546"/>
        <end position="561"/>
    </location>
</feature>
<accession>A0AAV7YDA8</accession>
<feature type="compositionally biased region" description="Basic and acidic residues" evidence="1">
    <location>
        <begin position="497"/>
        <end position="521"/>
    </location>
</feature>
<sequence>MESYLSFGSRIKSQKKRYLVLQGKTLVVYKSEKEFKSKKTPKQEINIFGYKCSRFDPPKKKKKNVKFYFKLEHFLSGNIFFSTEDHSIGAKWVECLKSHNPKSSNKTVSSVVTKPEKLPSVQSNPKLLDDLEGIEFLKSSYFFSNQAKENKIFHLQSLIYNDSMNFISEEYFCILTLNKLLLKPFSVSSENQLTIEYSKIERIRFISDTDQNYKLVLKKTNSTPIFIISDNPFSIIMFYLCLNFLKEPKISSYINYGPIKTHKNINQIFHPLLKKMFQIIVEMKKDFSVLDYEKIKTEQNLWIQKIEEYFSQQNIFQIIENSSTDTQSLQCLVSILCYIFWLLPDPIFQFDHENFEELYEPSNEKAENNIKTFLKNFDFCKPMIKEIISCSFLMIHLIWKEIDYPILRNLSQFTSTLIHFVKMDQSLETEVLLNISQRHFSYIAFIISNAPVLFYDKWDVMKNIIMGREFVIKEEYKNLVKELFEINETEKEIIKESEKEIEKEKENNKLKENQKEEKQNENKNIQKVNKILSNESVNTTQKDNQTTTSSPSTSINNEESSANLNQNLETSSVTSNQSRTKENIIEDQAIQTKAYQEEEPGSDIEDQNEEETVIKSLHEYFDKPLPLLPISETGLSEMYTLPHISEQQTNQIMDLFTSNFNILNNSEALLASLLSNEVVENPKQLIEQILDVYCYEFHAVGLDICQDYSEFEYLTEKMIDKCIETKPVNAPLLVQLNIPLTKTKKDKDISFILTKENEKKKTHGTHGKFFKKIRSNKKIKKKIKKKK</sequence>
<dbReference type="Pfam" id="PF00169">
    <property type="entry name" value="PH"/>
    <property type="match status" value="1"/>
</dbReference>
<feature type="region of interest" description="Disordered" evidence="1">
    <location>
        <begin position="497"/>
        <end position="588"/>
    </location>
</feature>
<dbReference type="AlphaFoldDB" id="A0AAV7YDA8"/>
<dbReference type="InterPro" id="IPR011993">
    <property type="entry name" value="PH-like_dom_sf"/>
</dbReference>
<dbReference type="SUPFAM" id="SSF50729">
    <property type="entry name" value="PH domain-like"/>
    <property type="match status" value="1"/>
</dbReference>
<feature type="domain" description="PH" evidence="2">
    <location>
        <begin position="1"/>
        <end position="101"/>
    </location>
</feature>
<reference evidence="3" key="1">
    <citation type="submission" date="2022-08" db="EMBL/GenBank/DDBJ databases">
        <title>Novel sulphate-reducing endosymbionts in the free-living metamonad Anaeramoeba.</title>
        <authorList>
            <person name="Jerlstrom-Hultqvist J."/>
            <person name="Cepicka I."/>
            <person name="Gallot-Lavallee L."/>
            <person name="Salas-Leiva D."/>
            <person name="Curtis B.A."/>
            <person name="Zahonova K."/>
            <person name="Pipaliya S."/>
            <person name="Dacks J."/>
            <person name="Roger A.J."/>
        </authorList>
    </citation>
    <scope>NUCLEOTIDE SEQUENCE</scope>
    <source>
        <strain evidence="3">Busselton2</strain>
    </source>
</reference>
<dbReference type="Proteomes" id="UP001146793">
    <property type="component" value="Unassembled WGS sequence"/>
</dbReference>
<gene>
    <name evidence="3" type="ORF">M0812_28548</name>
</gene>
<evidence type="ECO:0000313" key="4">
    <source>
        <dbReference type="Proteomes" id="UP001146793"/>
    </source>
</evidence>
<feature type="compositionally biased region" description="Polar residues" evidence="1">
    <location>
        <begin position="562"/>
        <end position="578"/>
    </location>
</feature>
<dbReference type="SMART" id="SM00233">
    <property type="entry name" value="PH"/>
    <property type="match status" value="1"/>
</dbReference>
<protein>
    <recommendedName>
        <fullName evidence="2">PH domain-containing protein</fullName>
    </recommendedName>
</protein>